<protein>
    <recommendedName>
        <fullName evidence="3">HNH endonuclease</fullName>
    </recommendedName>
</protein>
<name>A0AAU7CN81_9BACT</name>
<sequence length="156" mass="17387">MALCDEGYLCEVCGQDVEDLTQSDLYLRYVLGEVDPETLHVRPERHLTCNPSLAQFIVAESFPPVSVEGYFAKSELDPEFVAAEEARVTRGYLRLLELMSVDLPIVEYPLPEFRTRWQGPAESDGNGESEGERDAMVETEPSSRSGRVAADEVSRG</sequence>
<feature type="region of interest" description="Disordered" evidence="1">
    <location>
        <begin position="116"/>
        <end position="156"/>
    </location>
</feature>
<dbReference type="EMBL" id="CP155447">
    <property type="protein sequence ID" value="XBH06681.1"/>
    <property type="molecule type" value="Genomic_DNA"/>
</dbReference>
<dbReference type="AlphaFoldDB" id="A0AAU7CN81"/>
<reference evidence="2" key="1">
    <citation type="submission" date="2024-05" db="EMBL/GenBank/DDBJ databases">
        <title>Planctomycetes of the genus Singulisphaera possess chitinolytic capabilities.</title>
        <authorList>
            <person name="Ivanova A."/>
        </authorList>
    </citation>
    <scope>NUCLEOTIDE SEQUENCE</scope>
    <source>
        <strain evidence="2">Ch08T</strain>
    </source>
</reference>
<evidence type="ECO:0008006" key="3">
    <source>
        <dbReference type="Google" id="ProtNLM"/>
    </source>
</evidence>
<gene>
    <name evidence="2" type="ORF">V5E97_11765</name>
</gene>
<dbReference type="RefSeq" id="WP_406699531.1">
    <property type="nucleotide sequence ID" value="NZ_CP155447.1"/>
</dbReference>
<evidence type="ECO:0000256" key="1">
    <source>
        <dbReference type="SAM" id="MobiDB-lite"/>
    </source>
</evidence>
<accession>A0AAU7CN81</accession>
<evidence type="ECO:0000313" key="2">
    <source>
        <dbReference type="EMBL" id="XBH06681.1"/>
    </source>
</evidence>
<proteinExistence type="predicted"/>
<organism evidence="2">
    <name type="scientific">Singulisphaera sp. Ch08</name>
    <dbReference type="NCBI Taxonomy" id="3120278"/>
    <lineage>
        <taxon>Bacteria</taxon>
        <taxon>Pseudomonadati</taxon>
        <taxon>Planctomycetota</taxon>
        <taxon>Planctomycetia</taxon>
        <taxon>Isosphaerales</taxon>
        <taxon>Isosphaeraceae</taxon>
        <taxon>Singulisphaera</taxon>
    </lineage>
</organism>